<dbReference type="Pfam" id="PF02738">
    <property type="entry name" value="MoCoBD_1"/>
    <property type="match status" value="1"/>
</dbReference>
<dbReference type="PANTHER" id="PTHR11908">
    <property type="entry name" value="XANTHINE DEHYDROGENASE"/>
    <property type="match status" value="1"/>
</dbReference>
<dbReference type="GO" id="GO:0005506">
    <property type="term" value="F:iron ion binding"/>
    <property type="evidence" value="ECO:0007669"/>
    <property type="project" value="InterPro"/>
</dbReference>
<dbReference type="Gene3D" id="3.90.1170.50">
    <property type="entry name" value="Aldehyde oxidase/xanthine dehydrogenase, a/b hammerhead"/>
    <property type="match status" value="1"/>
</dbReference>
<dbReference type="InterPro" id="IPR036856">
    <property type="entry name" value="Ald_Oxase/Xan_DH_a/b_sf"/>
</dbReference>
<comment type="caution">
    <text evidence="4">The sequence shown here is derived from an EMBL/GenBank/DDBJ whole genome shotgun (WGS) entry which is preliminary data.</text>
</comment>
<evidence type="ECO:0000256" key="2">
    <source>
        <dbReference type="ARBA" id="ARBA00023002"/>
    </source>
</evidence>
<organism evidence="4 5">
    <name type="scientific">Mycolicibacterium iranicum</name>
    <name type="common">Mycobacterium iranicum</name>
    <dbReference type="NCBI Taxonomy" id="912594"/>
    <lineage>
        <taxon>Bacteria</taxon>
        <taxon>Bacillati</taxon>
        <taxon>Actinomycetota</taxon>
        <taxon>Actinomycetes</taxon>
        <taxon>Mycobacteriales</taxon>
        <taxon>Mycobacteriaceae</taxon>
        <taxon>Mycolicibacterium</taxon>
    </lineage>
</organism>
<dbReference type="Gene3D" id="3.30.365.10">
    <property type="entry name" value="Aldehyde oxidase/xanthine dehydrogenase, molybdopterin binding domain"/>
    <property type="match status" value="4"/>
</dbReference>
<dbReference type="PANTHER" id="PTHR11908:SF132">
    <property type="entry name" value="ALDEHYDE OXIDASE 1-RELATED"/>
    <property type="match status" value="1"/>
</dbReference>
<name>A0A178LSA2_MYCIR</name>
<reference evidence="4 5" key="1">
    <citation type="submission" date="2016-04" db="EMBL/GenBank/DDBJ databases">
        <title>Draft Genome Sequences of Staphylococcus capitis Strain H36, S. capitis Strain H65, S. cohnii Strain H62, S. hominis Strain H69, Mycobacterium iranicum Strain H39, Plantibacter sp. Strain H53, Pseudomonas oryzihabitans Strain H72, and Microbacterium sp. Strain H83, isolated from residential settings.</title>
        <authorList>
            <person name="Lymperopoulou D."/>
            <person name="Adams R.I."/>
            <person name="Lindow S."/>
            <person name="Coil D.A."/>
            <person name="Jospin G."/>
            <person name="Eisen J.A."/>
        </authorList>
    </citation>
    <scope>NUCLEOTIDE SEQUENCE [LARGE SCALE GENOMIC DNA]</scope>
    <source>
        <strain evidence="4 5">H39</strain>
    </source>
</reference>
<proteinExistence type="predicted"/>
<dbReference type="EMBL" id="LWCS01000040">
    <property type="protein sequence ID" value="OAN35115.1"/>
    <property type="molecule type" value="Genomic_DNA"/>
</dbReference>
<dbReference type="InterPro" id="IPR037165">
    <property type="entry name" value="AldOxase/xan_DH_Mopterin-bd_sf"/>
</dbReference>
<feature type="domain" description="Aldehyde oxidase/xanthine dehydrogenase a/b hammerhead" evidence="3">
    <location>
        <begin position="30"/>
        <end position="137"/>
    </location>
</feature>
<dbReference type="Proteomes" id="UP000078396">
    <property type="component" value="Unassembled WGS sequence"/>
</dbReference>
<sequence length="772" mass="82322">MTGEMRSAHADEHRIVGRSVRRRDLVEKVLGTAQYTVDFTMPGMLHAKIVRADRAHAEILDIATEKALGMPDVIAVVTASDLDKLFPRFGHIISDHFILATGKVRYFGEPVAIVLAETRAAASDAAGMVEVSYDELPTVMSTFEALAPGALLVHETSYTATADASFKELTESGEGDDAAELTNVAHEVNIGWGDVDAAFADAHLIVEGTAHYPMLYAYAMEPYNAVASYGDDGLTVVTTAQHPFMVRDDLARIFGLPLAKVRVSAPYLGGGYGSKSYTKVEPLAAVASWMVGRPVKLTLSVDEAIYTTRVDDAWVTVKSAFDADGTILAREFDITMDSGAYADNSPLVMAKSVNRCFGPYRVPNVRVRGRSIYTNTTPASSYRGFGAPQGNLAGETNLDQAADRLGISRAEIRRRNLVRWGEEILPNNRGIDADLIADLDMVVDSLESGRRDVPYYGIGFGAAASDAGAYPISTAQVRVETDGSVIVMSGSTEMGQGSRSLLAQIAAEEFGIDLGMVSVVQSDTSASAYERTTGASRTTTLAGLALQRACADARQKLRAMAAELWECSLDEVSDQPGGVSGPGGREADFGVIVRRWFGGSAGEVTGVGLLRREGTTNKMPPFWETGMVGVAVEIDPQTGYVTVDQLVTCADVGFAINPQAVEGQDLGAATQGLGAALFEELVYDGPQLVNANVVDYRVPRAGDLARRIDLMIAERRDGVGPYGAKGAGEGQLNPIGGAVASAVAQATGKWPTRLPLTPERVWRLMNDLPESD</sequence>
<dbReference type="InterPro" id="IPR046867">
    <property type="entry name" value="AldOxase/xan_DH_MoCoBD2"/>
</dbReference>
<protein>
    <recommendedName>
        <fullName evidence="3">Aldehyde oxidase/xanthine dehydrogenase a/b hammerhead domain-containing protein</fullName>
    </recommendedName>
</protein>
<evidence type="ECO:0000313" key="4">
    <source>
        <dbReference type="EMBL" id="OAN35115.1"/>
    </source>
</evidence>
<keyword evidence="2" id="KW-0560">Oxidoreductase</keyword>
<accession>A0A178LSA2</accession>
<dbReference type="InterPro" id="IPR000674">
    <property type="entry name" value="Ald_Oxase/Xan_DH_a/b"/>
</dbReference>
<evidence type="ECO:0000313" key="5">
    <source>
        <dbReference type="Proteomes" id="UP000078396"/>
    </source>
</evidence>
<dbReference type="SUPFAM" id="SSF56003">
    <property type="entry name" value="Molybdenum cofactor-binding domain"/>
    <property type="match status" value="1"/>
</dbReference>
<dbReference type="SMART" id="SM01008">
    <property type="entry name" value="Ald_Xan_dh_C"/>
    <property type="match status" value="1"/>
</dbReference>
<evidence type="ECO:0000256" key="1">
    <source>
        <dbReference type="ARBA" id="ARBA00022505"/>
    </source>
</evidence>
<dbReference type="InterPro" id="IPR008274">
    <property type="entry name" value="AldOxase/xan_DH_MoCoBD1"/>
</dbReference>
<dbReference type="GO" id="GO:0016491">
    <property type="term" value="F:oxidoreductase activity"/>
    <property type="evidence" value="ECO:0007669"/>
    <property type="project" value="UniProtKB-KW"/>
</dbReference>
<keyword evidence="1" id="KW-0500">Molybdenum</keyword>
<dbReference type="SUPFAM" id="SSF54665">
    <property type="entry name" value="CO dehydrogenase molybdoprotein N-domain-like"/>
    <property type="match status" value="1"/>
</dbReference>
<dbReference type="Pfam" id="PF20256">
    <property type="entry name" value="MoCoBD_2"/>
    <property type="match status" value="1"/>
</dbReference>
<gene>
    <name evidence="4" type="ORF">A4X20_26345</name>
</gene>
<dbReference type="Pfam" id="PF01315">
    <property type="entry name" value="Ald_Xan_dh_C"/>
    <property type="match status" value="1"/>
</dbReference>
<dbReference type="AlphaFoldDB" id="A0A178LSA2"/>
<dbReference type="InterPro" id="IPR016208">
    <property type="entry name" value="Ald_Oxase/xanthine_DH-like"/>
</dbReference>
<evidence type="ECO:0000259" key="3">
    <source>
        <dbReference type="SMART" id="SM01008"/>
    </source>
</evidence>